<keyword evidence="3" id="KW-0408">Iron</keyword>
<dbReference type="PIRSF" id="PIRSF004789">
    <property type="entry name" value="DR1281"/>
    <property type="match status" value="1"/>
</dbReference>
<evidence type="ECO:0000256" key="2">
    <source>
        <dbReference type="ARBA" id="ARBA00022801"/>
    </source>
</evidence>
<evidence type="ECO:0000256" key="3">
    <source>
        <dbReference type="ARBA" id="ARBA00023004"/>
    </source>
</evidence>
<dbReference type="PANTHER" id="PTHR36303:SF1">
    <property type="entry name" value="2',3'-CYCLIC-NUCLEOTIDE 2'-PHOSPHODIESTERASE"/>
    <property type="match status" value="1"/>
</dbReference>
<dbReference type="InterPro" id="IPR029052">
    <property type="entry name" value="Metallo-depent_PP-like"/>
</dbReference>
<gene>
    <name evidence="4" type="ORF">ALOHA_HF4000ANIW137I15ctg3g14</name>
</gene>
<dbReference type="AlphaFoldDB" id="B3T4L5"/>
<dbReference type="CDD" id="cd07382">
    <property type="entry name" value="MPP_DR1281"/>
    <property type="match status" value="1"/>
</dbReference>
<evidence type="ECO:0000313" key="4">
    <source>
        <dbReference type="EMBL" id="ABZ07531.1"/>
    </source>
</evidence>
<dbReference type="FunFam" id="3.60.21.10:FF:000016">
    <property type="entry name" value="Putative metallophosphoesterase"/>
    <property type="match status" value="1"/>
</dbReference>
<organism evidence="4">
    <name type="scientific">uncultured marine microorganism HF4000_ANIW137I15</name>
    <dbReference type="NCBI Taxonomy" id="455531"/>
    <lineage>
        <taxon>unclassified sequences</taxon>
        <taxon>environmental samples</taxon>
    </lineage>
</organism>
<dbReference type="Pfam" id="PF13277">
    <property type="entry name" value="YmdB"/>
    <property type="match status" value="1"/>
</dbReference>
<dbReference type="InterPro" id="IPR005235">
    <property type="entry name" value="YmdB-like"/>
</dbReference>
<dbReference type="Gene3D" id="3.60.21.10">
    <property type="match status" value="1"/>
</dbReference>
<keyword evidence="1" id="KW-0479">Metal-binding</keyword>
<accession>B3T4L5</accession>
<dbReference type="GO" id="GO:0046872">
    <property type="term" value="F:metal ion binding"/>
    <property type="evidence" value="ECO:0007669"/>
    <property type="project" value="UniProtKB-KW"/>
</dbReference>
<evidence type="ECO:0000256" key="1">
    <source>
        <dbReference type="ARBA" id="ARBA00022723"/>
    </source>
</evidence>
<sequence>MTEASRIVRILFVSDVVGKPGRRILKERLPSLLTDFQVDFCVVNAENAAGGLGLTAEVAEEFFGLGVHVLTSGNHIWNKREIFDLIPHEPRILRPANYPSGAPGRGAEIFETSSRVRVGVLNLMGRVFIPFSLDCPFRIASEHLDRLRQETAVILVDMHAEATSEKVAMGWFLDGQVSAVLGTHTHVQTADERILPGGTAYLSDVGMTGPWISVIGVKREPVVERFLTGLPKRFEPASGPAQLNAAFLTVDSASGKALTIERVRIEEPAQEV</sequence>
<dbReference type="NCBIfam" id="TIGR00282">
    <property type="entry name" value="TIGR00282 family metallophosphoesterase"/>
    <property type="match status" value="1"/>
</dbReference>
<keyword evidence="2" id="KW-0378">Hydrolase</keyword>
<dbReference type="SUPFAM" id="SSF56300">
    <property type="entry name" value="Metallo-dependent phosphatases"/>
    <property type="match status" value="1"/>
</dbReference>
<proteinExistence type="predicted"/>
<dbReference type="PANTHER" id="PTHR36303">
    <property type="entry name" value="2',3'-CYCLIC-NUCLEOTIDE 2'-PHOSPHODIESTERASE"/>
    <property type="match status" value="1"/>
</dbReference>
<dbReference type="GO" id="GO:0004113">
    <property type="term" value="F:2',3'-cyclic-nucleotide 3'-phosphodiesterase activity"/>
    <property type="evidence" value="ECO:0007669"/>
    <property type="project" value="TreeGrafter"/>
</dbReference>
<dbReference type="EMBL" id="EU016602">
    <property type="protein sequence ID" value="ABZ07531.1"/>
    <property type="molecule type" value="Genomic_DNA"/>
</dbReference>
<name>B3T4L5_9ZZZZ</name>
<protein>
    <submittedName>
        <fullName evidence="4">Putative calcineurin-like phosphoesterase</fullName>
    </submittedName>
</protein>
<reference evidence="4" key="1">
    <citation type="journal article" date="2008" name="ISME J.">
        <title>Genomic patterns of recombination, clonal divergence and environment in marine microbial populations.</title>
        <authorList>
            <person name="Konstantinidis K.T."/>
            <person name="Delong E.F."/>
        </authorList>
    </citation>
    <scope>NUCLEOTIDE SEQUENCE</scope>
</reference>